<dbReference type="Proteomes" id="UP000289738">
    <property type="component" value="Chromosome A02"/>
</dbReference>
<accession>A0A445ED99</accession>
<proteinExistence type="predicted"/>
<dbReference type="EMBL" id="SDMP01000002">
    <property type="protein sequence ID" value="RYR73388.1"/>
    <property type="molecule type" value="Genomic_DNA"/>
</dbReference>
<reference evidence="1 2" key="1">
    <citation type="submission" date="2019-01" db="EMBL/GenBank/DDBJ databases">
        <title>Sequencing of cultivated peanut Arachis hypogaea provides insights into genome evolution and oil improvement.</title>
        <authorList>
            <person name="Chen X."/>
        </authorList>
    </citation>
    <scope>NUCLEOTIDE SEQUENCE [LARGE SCALE GENOMIC DNA]</scope>
    <source>
        <strain evidence="2">cv. Fuhuasheng</strain>
        <tissue evidence="1">Leaves</tissue>
    </source>
</reference>
<organism evidence="1 2">
    <name type="scientific">Arachis hypogaea</name>
    <name type="common">Peanut</name>
    <dbReference type="NCBI Taxonomy" id="3818"/>
    <lineage>
        <taxon>Eukaryota</taxon>
        <taxon>Viridiplantae</taxon>
        <taxon>Streptophyta</taxon>
        <taxon>Embryophyta</taxon>
        <taxon>Tracheophyta</taxon>
        <taxon>Spermatophyta</taxon>
        <taxon>Magnoliopsida</taxon>
        <taxon>eudicotyledons</taxon>
        <taxon>Gunneridae</taxon>
        <taxon>Pentapetalae</taxon>
        <taxon>rosids</taxon>
        <taxon>fabids</taxon>
        <taxon>Fabales</taxon>
        <taxon>Fabaceae</taxon>
        <taxon>Papilionoideae</taxon>
        <taxon>50 kb inversion clade</taxon>
        <taxon>dalbergioids sensu lato</taxon>
        <taxon>Dalbergieae</taxon>
        <taxon>Pterocarpus clade</taxon>
        <taxon>Arachis</taxon>
    </lineage>
</organism>
<sequence>MRTISHDYSKLDLDTVANAIRPLVETDPSIKVKSIITEVQSRFNYTISYRKAWWTKQKSIAKVFGAGVRRQIGSEYSTAFSRVSIHALERSRIARYSRTVEEYNINYKRLEERGEVYVRWCDAIGLRHWVLTFDEGHRWVHMTMNLVECINSVLKGARNLPVLRIEANMQHAGNIVVHQFDRGNEVFEVREMTSKKVLVVDLARRKCDYGHLLATTGGVLVHTQTDTSLSL</sequence>
<comment type="caution">
    <text evidence="1">The sequence shown here is derived from an EMBL/GenBank/DDBJ whole genome shotgun (WGS) entry which is preliminary data.</text>
</comment>
<keyword evidence="2" id="KW-1185">Reference proteome</keyword>
<dbReference type="AlphaFoldDB" id="A0A445ED99"/>
<evidence type="ECO:0000313" key="1">
    <source>
        <dbReference type="EMBL" id="RYR73388.1"/>
    </source>
</evidence>
<gene>
    <name evidence="1" type="ORF">Ahy_A02g007731</name>
</gene>
<evidence type="ECO:0000313" key="2">
    <source>
        <dbReference type="Proteomes" id="UP000289738"/>
    </source>
</evidence>
<protein>
    <submittedName>
        <fullName evidence="1">Uncharacterized protein</fullName>
    </submittedName>
</protein>
<name>A0A445ED99_ARAHY</name>